<sequence>MNRDALTAATADWIETVVVGHNFCPFAKRELRRKAVRYAVAEGDAETLLAALLAECRHLDADAGTETALLILAAGADDFEDYLDLTAMAEDLLAEHGYEGVYQVASFHPEYRFADADSDDAANYTNRSPYPMWHLLREDSLSAAIDAYPDVDAIPENNIAKARTLGAAHWQALLEALRR</sequence>
<gene>
    <name evidence="1" type="ORF">GCM10010960_08860</name>
</gene>
<dbReference type="InterPro" id="IPR009858">
    <property type="entry name" value="DUF1415"/>
</dbReference>
<reference evidence="1" key="2">
    <citation type="submission" date="2020-09" db="EMBL/GenBank/DDBJ databases">
        <authorList>
            <person name="Sun Q."/>
            <person name="Zhou Y."/>
        </authorList>
    </citation>
    <scope>NUCLEOTIDE SEQUENCE</scope>
    <source>
        <strain evidence="1">CGMCC 1.12726</strain>
    </source>
</reference>
<dbReference type="AlphaFoldDB" id="A0A917CJ24"/>
<organism evidence="1 2">
    <name type="scientific">Arenimonas maotaiensis</name>
    <dbReference type="NCBI Taxonomy" id="1446479"/>
    <lineage>
        <taxon>Bacteria</taxon>
        <taxon>Pseudomonadati</taxon>
        <taxon>Pseudomonadota</taxon>
        <taxon>Gammaproteobacteria</taxon>
        <taxon>Lysobacterales</taxon>
        <taxon>Lysobacteraceae</taxon>
        <taxon>Arenimonas</taxon>
    </lineage>
</organism>
<keyword evidence="2" id="KW-1185">Reference proteome</keyword>
<reference evidence="1" key="1">
    <citation type="journal article" date="2014" name="Int. J. Syst. Evol. Microbiol.">
        <title>Complete genome sequence of Corynebacterium casei LMG S-19264T (=DSM 44701T), isolated from a smear-ripened cheese.</title>
        <authorList>
            <consortium name="US DOE Joint Genome Institute (JGI-PGF)"/>
            <person name="Walter F."/>
            <person name="Albersmeier A."/>
            <person name="Kalinowski J."/>
            <person name="Ruckert C."/>
        </authorList>
    </citation>
    <scope>NUCLEOTIDE SEQUENCE</scope>
    <source>
        <strain evidence="1">CGMCC 1.12726</strain>
    </source>
</reference>
<dbReference type="EMBL" id="BMFO01000002">
    <property type="protein sequence ID" value="GGF89220.1"/>
    <property type="molecule type" value="Genomic_DNA"/>
</dbReference>
<evidence type="ECO:0000313" key="2">
    <source>
        <dbReference type="Proteomes" id="UP000632858"/>
    </source>
</evidence>
<accession>A0A917CJ24</accession>
<proteinExistence type="predicted"/>
<dbReference type="RefSeq" id="WP_188448224.1">
    <property type="nucleotide sequence ID" value="NZ_BMFO01000002.1"/>
</dbReference>
<dbReference type="Pfam" id="PF07209">
    <property type="entry name" value="DUF1415"/>
    <property type="match status" value="1"/>
</dbReference>
<name>A0A917CJ24_9GAMM</name>
<comment type="caution">
    <text evidence="1">The sequence shown here is derived from an EMBL/GenBank/DDBJ whole genome shotgun (WGS) entry which is preliminary data.</text>
</comment>
<protein>
    <submittedName>
        <fullName evidence="1">DUF1415 domain-containing protein</fullName>
    </submittedName>
</protein>
<evidence type="ECO:0000313" key="1">
    <source>
        <dbReference type="EMBL" id="GGF89220.1"/>
    </source>
</evidence>
<dbReference type="Proteomes" id="UP000632858">
    <property type="component" value="Unassembled WGS sequence"/>
</dbReference>